<feature type="region of interest" description="Disordered" evidence="1">
    <location>
        <begin position="398"/>
        <end position="427"/>
    </location>
</feature>
<accession>M7TZC2</accession>
<organism evidence="3 4">
    <name type="scientific">Eutypa lata (strain UCR-EL1)</name>
    <name type="common">Grapevine dieback disease fungus</name>
    <name type="synonym">Eutypa armeniacae</name>
    <dbReference type="NCBI Taxonomy" id="1287681"/>
    <lineage>
        <taxon>Eukaryota</taxon>
        <taxon>Fungi</taxon>
        <taxon>Dikarya</taxon>
        <taxon>Ascomycota</taxon>
        <taxon>Pezizomycotina</taxon>
        <taxon>Sordariomycetes</taxon>
        <taxon>Xylariomycetidae</taxon>
        <taxon>Xylariales</taxon>
        <taxon>Diatrypaceae</taxon>
        <taxon>Eutypa</taxon>
    </lineage>
</organism>
<dbReference type="SMART" id="SM00751">
    <property type="entry name" value="BSD"/>
    <property type="match status" value="2"/>
</dbReference>
<dbReference type="OrthoDB" id="360521at2759"/>
<dbReference type="AlphaFoldDB" id="M7TZC2"/>
<dbReference type="OMA" id="NRPNFDM"/>
<dbReference type="InterPro" id="IPR027079">
    <property type="entry name" value="Tfb1/GTF2H1"/>
</dbReference>
<gene>
    <name evidence="3" type="ORF">UCREL1_931</name>
</gene>
<feature type="domain" description="BSD" evidence="2">
    <location>
        <begin position="168"/>
        <end position="219"/>
    </location>
</feature>
<dbReference type="GO" id="GO:0006289">
    <property type="term" value="P:nucleotide-excision repair"/>
    <property type="evidence" value="ECO:0007669"/>
    <property type="project" value="InterPro"/>
</dbReference>
<dbReference type="HOGENOM" id="CLU_019188_1_0_1"/>
<sequence>MLKIFEKPAGGGEPVAFTFHFNSPAEPRIEANEIKDLLSRLIAGAKTSDPTVPRPAASAGSGSAAMAFASAATGKTTAARLFDDEKLKTDIALQQSLMKADKNLFQMYMEAHATKPQNMSDATFNKQFWSARINVLRSHAIETSQKKGPYNVLAQVKPTLEQSTDPDQPSRMKLSITVEQVQMIMTQHPLVKRIYNENVPPLKEGEFWERFFLSKLSKKLRGERVTGLENPDKVFDKYDEYEDITAFSTKHLAEHIPHIIDVEGNEENQGGFKGGNRKDVEMRPRGRTDVPIVQTLNSISEKLLANITPVDGASTDPTGVNYDTFKEVSLRDLQGHTEEQRIILNIKEQSRFFNQNATASESNETYVKQKPVQVLKDVQGDLATLRSDSVEGIDLHASIGIDDNSDSEDEAEHTPHVGSRTSRKDAQKQILDSMLQRRAQLFGHSSDTMSPMGLPGDLTAKCTLTHATTIEFLHQFWSAFLSGDPDRAAELGYLAESLKRSKERINAVAVEAEKVREAEIKKRKEEIMQIYERTKKKVKFNSKSIRGGKDAVSKLMDPVLRSLEKAIADYQRALAAEGIHASTE</sequence>
<dbReference type="PROSITE" id="PS50858">
    <property type="entry name" value="BSD"/>
    <property type="match status" value="1"/>
</dbReference>
<dbReference type="Pfam" id="PF03909">
    <property type="entry name" value="BSD"/>
    <property type="match status" value="2"/>
</dbReference>
<dbReference type="Proteomes" id="UP000012174">
    <property type="component" value="Unassembled WGS sequence"/>
</dbReference>
<dbReference type="EMBL" id="KB705544">
    <property type="protein sequence ID" value="EMR72025.1"/>
    <property type="molecule type" value="Genomic_DNA"/>
</dbReference>
<keyword evidence="4" id="KW-1185">Reference proteome</keyword>
<dbReference type="GO" id="GO:0006351">
    <property type="term" value="P:DNA-templated transcription"/>
    <property type="evidence" value="ECO:0007669"/>
    <property type="project" value="InterPro"/>
</dbReference>
<reference evidence="4" key="1">
    <citation type="journal article" date="2013" name="Genome Announc.">
        <title>Draft genome sequence of the grapevine dieback fungus Eutypa lata UCR-EL1.</title>
        <authorList>
            <person name="Blanco-Ulate B."/>
            <person name="Rolshausen P.E."/>
            <person name="Cantu D."/>
        </authorList>
    </citation>
    <scope>NUCLEOTIDE SEQUENCE [LARGE SCALE GENOMIC DNA]</scope>
    <source>
        <strain evidence="4">UCR-EL1</strain>
    </source>
</reference>
<dbReference type="eggNOG" id="KOG2074">
    <property type="taxonomic scope" value="Eukaryota"/>
</dbReference>
<evidence type="ECO:0000313" key="3">
    <source>
        <dbReference type="EMBL" id="EMR72025.1"/>
    </source>
</evidence>
<proteinExistence type="predicted"/>
<evidence type="ECO:0000259" key="2">
    <source>
        <dbReference type="PROSITE" id="PS50858"/>
    </source>
</evidence>
<name>M7TZC2_EUTLA</name>
<dbReference type="STRING" id="1287681.M7TZC2"/>
<evidence type="ECO:0000256" key="1">
    <source>
        <dbReference type="SAM" id="MobiDB-lite"/>
    </source>
</evidence>
<dbReference type="KEGG" id="ela:UCREL1_931"/>
<evidence type="ECO:0000313" key="4">
    <source>
        <dbReference type="Proteomes" id="UP000012174"/>
    </source>
</evidence>
<dbReference type="GO" id="GO:0000439">
    <property type="term" value="C:transcription factor TFIIH core complex"/>
    <property type="evidence" value="ECO:0007669"/>
    <property type="project" value="InterPro"/>
</dbReference>
<dbReference type="PANTHER" id="PTHR12856">
    <property type="entry name" value="TRANSCRIPTION INITIATION FACTOR IIH-RELATED"/>
    <property type="match status" value="1"/>
</dbReference>
<dbReference type="InterPro" id="IPR005607">
    <property type="entry name" value="BSD_dom"/>
</dbReference>
<protein>
    <submittedName>
        <fullName evidence="3">Putative tfiih p62 subunit domain-containing protein</fullName>
    </submittedName>
</protein>